<name>A0A7Z7LFB7_9BACT</name>
<feature type="transmembrane region" description="Helical" evidence="3">
    <location>
        <begin position="12"/>
        <end position="35"/>
    </location>
</feature>
<dbReference type="EMBL" id="LS974202">
    <property type="protein sequence ID" value="SSC12325.1"/>
    <property type="molecule type" value="Genomic_DNA"/>
</dbReference>
<dbReference type="NCBIfam" id="TIGR02532">
    <property type="entry name" value="IV_pilin_GFxxxE"/>
    <property type="match status" value="1"/>
</dbReference>
<evidence type="ECO:0000313" key="5">
    <source>
        <dbReference type="Proteomes" id="UP000250796"/>
    </source>
</evidence>
<dbReference type="InterPro" id="IPR012902">
    <property type="entry name" value="N_methyl_site"/>
</dbReference>
<dbReference type="AlphaFoldDB" id="A0A7Z7LFB7"/>
<dbReference type="GO" id="GO:0009279">
    <property type="term" value="C:cell outer membrane"/>
    <property type="evidence" value="ECO:0007669"/>
    <property type="project" value="UniProtKB-SubCell"/>
</dbReference>
<keyword evidence="3" id="KW-0812">Transmembrane</keyword>
<dbReference type="Proteomes" id="UP000250796">
    <property type="component" value="Chromosome MESINF"/>
</dbReference>
<protein>
    <submittedName>
        <fullName evidence="4">Prepilin-type N-terminal cleavage/methylation domain-containing protein</fullName>
    </submittedName>
</protein>
<gene>
    <name evidence="4" type="ORF">MESINF_0876</name>
</gene>
<evidence type="ECO:0000256" key="2">
    <source>
        <dbReference type="ARBA" id="ARBA00023237"/>
    </source>
</evidence>
<evidence type="ECO:0000256" key="3">
    <source>
        <dbReference type="SAM" id="Phobius"/>
    </source>
</evidence>
<keyword evidence="5" id="KW-1185">Reference proteome</keyword>
<organism evidence="4 5">
    <name type="scientific">Mesotoga infera</name>
    <dbReference type="NCBI Taxonomy" id="1236046"/>
    <lineage>
        <taxon>Bacteria</taxon>
        <taxon>Thermotogati</taxon>
        <taxon>Thermotogota</taxon>
        <taxon>Thermotogae</taxon>
        <taxon>Kosmotogales</taxon>
        <taxon>Kosmotogaceae</taxon>
        <taxon>Mesotoga</taxon>
    </lineage>
</organism>
<keyword evidence="3" id="KW-1133">Transmembrane helix</keyword>
<evidence type="ECO:0000256" key="1">
    <source>
        <dbReference type="ARBA" id="ARBA00004442"/>
    </source>
</evidence>
<reference evidence="4 5" key="1">
    <citation type="submission" date="2017-01" db="EMBL/GenBank/DDBJ databases">
        <authorList>
            <person name="Erauso G."/>
        </authorList>
    </citation>
    <scope>NUCLEOTIDE SEQUENCE [LARGE SCALE GENOMIC DNA]</scope>
    <source>
        <strain evidence="4">MESINF1</strain>
    </source>
</reference>
<accession>A0A7Z7LFB7</accession>
<proteinExistence type="predicted"/>
<dbReference type="KEGG" id="minf:MESINF_0876"/>
<sequence>MKKGLSLMEMLITLAVVAMIIVTLFQVFITIHSTLNKSKSKMRDFTLVRYQIVNQWVSGSIENQDIQITVNDSFFDKLTDMGVSSELLDKLESAIVIMNVYHTSSGATYTAVVQQQ</sequence>
<keyword evidence="2" id="KW-0998">Cell outer membrane</keyword>
<evidence type="ECO:0000313" key="4">
    <source>
        <dbReference type="EMBL" id="SSC12325.1"/>
    </source>
</evidence>
<dbReference type="RefSeq" id="WP_169698674.1">
    <property type="nucleotide sequence ID" value="NZ_LS974202.1"/>
</dbReference>
<keyword evidence="3" id="KW-0472">Membrane</keyword>
<comment type="subcellular location">
    <subcellularLocation>
        <location evidence="1">Cell outer membrane</location>
    </subcellularLocation>
</comment>